<dbReference type="AlphaFoldDB" id="A0A3P7ZMW0"/>
<proteinExistence type="predicted"/>
<accession>A0A3P7ZMW0</accession>
<name>A0A3P7ZMW0_9TREM</name>
<reference evidence="1 2" key="1">
    <citation type="submission" date="2018-11" db="EMBL/GenBank/DDBJ databases">
        <authorList>
            <consortium name="Pathogen Informatics"/>
        </authorList>
    </citation>
    <scope>NUCLEOTIDE SEQUENCE [LARGE SCALE GENOMIC DNA]</scope>
    <source>
        <strain evidence="1 2">Zambia</strain>
    </source>
</reference>
<evidence type="ECO:0000313" key="2">
    <source>
        <dbReference type="Proteomes" id="UP000277204"/>
    </source>
</evidence>
<organism evidence="1 2">
    <name type="scientific">Schistosoma margrebowiei</name>
    <dbReference type="NCBI Taxonomy" id="48269"/>
    <lineage>
        <taxon>Eukaryota</taxon>
        <taxon>Metazoa</taxon>
        <taxon>Spiralia</taxon>
        <taxon>Lophotrochozoa</taxon>
        <taxon>Platyhelminthes</taxon>
        <taxon>Trematoda</taxon>
        <taxon>Digenea</taxon>
        <taxon>Strigeidida</taxon>
        <taxon>Schistosomatoidea</taxon>
        <taxon>Schistosomatidae</taxon>
        <taxon>Schistosoma</taxon>
    </lineage>
</organism>
<sequence length="91" mass="9996">MYDIISSSLFCQKRSIVSRAFSIANSLVAAPDISLIKSEYCSNPNSTIHSNVNSSESTLNCVFISSLILSQCLVRIAELRKSVINGNVRRN</sequence>
<evidence type="ECO:0000313" key="1">
    <source>
        <dbReference type="EMBL" id="VDO91679.1"/>
    </source>
</evidence>
<dbReference type="Proteomes" id="UP000277204">
    <property type="component" value="Unassembled WGS sequence"/>
</dbReference>
<keyword evidence="2" id="KW-1185">Reference proteome</keyword>
<dbReference type="EMBL" id="UZAI01005707">
    <property type="protein sequence ID" value="VDO91679.1"/>
    <property type="molecule type" value="Genomic_DNA"/>
</dbReference>
<protein>
    <submittedName>
        <fullName evidence="1">Uncharacterized protein</fullName>
    </submittedName>
</protein>
<gene>
    <name evidence="1" type="ORF">SMRZ_LOCUS10751</name>
</gene>